<keyword evidence="6" id="KW-0808">Transferase</keyword>
<keyword evidence="8" id="KW-0256">Endoplasmic reticulum</keyword>
<dbReference type="EC" id="2.4.1.142" evidence="3"/>
<comment type="function">
    <text evidence="11">Participates in the formation of the lipid-linked precursor oligosaccharide for N-glycosylation. Involved in assembling the dolichol-pyrophosphate-GlcNAc(2)-Man(5) intermediate on the cytoplasmic surface of the ER.</text>
</comment>
<evidence type="ECO:0000256" key="6">
    <source>
        <dbReference type="ARBA" id="ARBA00022679"/>
    </source>
</evidence>
<dbReference type="InterPro" id="IPR026051">
    <property type="entry name" value="ALG1-like"/>
</dbReference>
<dbReference type="GO" id="GO:0004578">
    <property type="term" value="F:chitobiosyldiphosphodolichol beta-mannosyltransferase activity"/>
    <property type="evidence" value="ECO:0007669"/>
    <property type="project" value="UniProtKB-EC"/>
</dbReference>
<comment type="pathway">
    <text evidence="2">Protein modification; protein glycosylation.</text>
</comment>
<dbReference type="OMA" id="CWLCARI"/>
<proteinExistence type="predicted"/>
<organism evidence="13 14">
    <name type="scientific">Armillaria ostoyae</name>
    <name type="common">Armillaria root rot fungus</name>
    <dbReference type="NCBI Taxonomy" id="47428"/>
    <lineage>
        <taxon>Eukaryota</taxon>
        <taxon>Fungi</taxon>
        <taxon>Dikarya</taxon>
        <taxon>Basidiomycota</taxon>
        <taxon>Agaricomycotina</taxon>
        <taxon>Agaricomycetes</taxon>
        <taxon>Agaricomycetidae</taxon>
        <taxon>Agaricales</taxon>
        <taxon>Marasmiineae</taxon>
        <taxon>Physalacriaceae</taxon>
        <taxon>Armillaria</taxon>
    </lineage>
</organism>
<evidence type="ECO:0000256" key="10">
    <source>
        <dbReference type="ARBA" id="ARBA00023136"/>
    </source>
</evidence>
<dbReference type="GO" id="GO:0005789">
    <property type="term" value="C:endoplasmic reticulum membrane"/>
    <property type="evidence" value="ECO:0007669"/>
    <property type="project" value="UniProtKB-SubCell"/>
</dbReference>
<gene>
    <name evidence="13" type="ORF">ARMOST_08710</name>
</gene>
<dbReference type="STRING" id="47428.A0A284R9D0"/>
<dbReference type="SUPFAM" id="SSF53756">
    <property type="entry name" value="UDP-Glycosyltransferase/glycogen phosphorylase"/>
    <property type="match status" value="1"/>
</dbReference>
<accession>A0A284R9D0</accession>
<dbReference type="OrthoDB" id="614844at2759"/>
<reference evidence="14" key="1">
    <citation type="journal article" date="2017" name="Nat. Ecol. Evol.">
        <title>Genome expansion and lineage-specific genetic innovations in the forest pathogenic fungi Armillaria.</title>
        <authorList>
            <person name="Sipos G."/>
            <person name="Prasanna A.N."/>
            <person name="Walter M.C."/>
            <person name="O'Connor E."/>
            <person name="Balint B."/>
            <person name="Krizsan K."/>
            <person name="Kiss B."/>
            <person name="Hess J."/>
            <person name="Varga T."/>
            <person name="Slot J."/>
            <person name="Riley R."/>
            <person name="Boka B."/>
            <person name="Rigling D."/>
            <person name="Barry K."/>
            <person name="Lee J."/>
            <person name="Mihaltcheva S."/>
            <person name="LaButti K."/>
            <person name="Lipzen A."/>
            <person name="Waldron R."/>
            <person name="Moloney N.M."/>
            <person name="Sperisen C."/>
            <person name="Kredics L."/>
            <person name="Vagvoelgyi C."/>
            <person name="Patrignani A."/>
            <person name="Fitzpatrick D."/>
            <person name="Nagy I."/>
            <person name="Doyle S."/>
            <person name="Anderson J.B."/>
            <person name="Grigoriev I.V."/>
            <person name="Gueldener U."/>
            <person name="Muensterkoetter M."/>
            <person name="Nagy L.G."/>
        </authorList>
    </citation>
    <scope>NUCLEOTIDE SEQUENCE [LARGE SCALE GENOMIC DNA]</scope>
    <source>
        <strain evidence="14">C18/9</strain>
    </source>
</reference>
<evidence type="ECO:0000256" key="7">
    <source>
        <dbReference type="ARBA" id="ARBA00022692"/>
    </source>
</evidence>
<evidence type="ECO:0000256" key="3">
    <source>
        <dbReference type="ARBA" id="ARBA00012611"/>
    </source>
</evidence>
<evidence type="ECO:0000256" key="12">
    <source>
        <dbReference type="SAM" id="Phobius"/>
    </source>
</evidence>
<protein>
    <recommendedName>
        <fullName evidence="4">Chitobiosyldiphosphodolichol beta-mannosyltransferase</fullName>
        <ecNumber evidence="3">2.4.1.142</ecNumber>
    </recommendedName>
</protein>
<evidence type="ECO:0000256" key="11">
    <source>
        <dbReference type="ARBA" id="ARBA00024899"/>
    </source>
</evidence>
<feature type="transmembrane region" description="Helical" evidence="12">
    <location>
        <begin position="12"/>
        <end position="32"/>
    </location>
</feature>
<dbReference type="AlphaFoldDB" id="A0A284R9D0"/>
<evidence type="ECO:0000313" key="14">
    <source>
        <dbReference type="Proteomes" id="UP000219338"/>
    </source>
</evidence>
<keyword evidence="9 12" id="KW-1133">Transmembrane helix</keyword>
<dbReference type="Pfam" id="PF13692">
    <property type="entry name" value="Glyco_trans_1_4"/>
    <property type="match status" value="1"/>
</dbReference>
<evidence type="ECO:0000256" key="8">
    <source>
        <dbReference type="ARBA" id="ARBA00022824"/>
    </source>
</evidence>
<sequence>MTITSNLRVGEFVVACILLWLSWKFLRLYLFFRPRDQHSLRSVAILVLGDIGRSPRMMYHAESFAENGFETNIIGYSGKCDIYCLLLCQQLGRLNTDTFAATPAGRVSLPSSTTHLFPTPALHILRAIEDNTSNCLSSTRTSRTHPKTTRVHPCTGKSSEHVCTHQMLMSYLQNPPSIPTLAIAYLVGRIRGCKVIIDWHNLGYSILAIKLGPDHLFVRIAKWIEATFGRSAYAHLFVTQAMCDFLVKEWDLQGHKAVLHDRPPRHFHRCSPQEVHDLFVKLRPSIAAPKSLTGWLPPSSMPYSTPFTDTTSQIKQLPENPSDVSLPSLTSGVPFKSKTLKTFHATIRTPTESFDPPSYSEIHSPRLRRDRPALVVSSTSWTPDEDFGILREALEIYEARAKELNHEGLQVLPKLLMVVTGKGDLRDEYMQSMEKLQRGWTWVRCVSLWLEPEDYPLLLGSADLGVSLHSSSSALDLPMKIVDMFGCGLPVCALTFKCLDELVKEGVNGLIFGDSADLALQLESLLTNFPSSTKLSSLLQRTSKQTTSHVHAPHDHAEQTSNVEWEWSSWDENWGRVMRPLILRDVQR</sequence>
<keyword evidence="7 12" id="KW-0812">Transmembrane</keyword>
<dbReference type="Proteomes" id="UP000219338">
    <property type="component" value="Unassembled WGS sequence"/>
</dbReference>
<evidence type="ECO:0000256" key="2">
    <source>
        <dbReference type="ARBA" id="ARBA00004922"/>
    </source>
</evidence>
<comment type="subcellular location">
    <subcellularLocation>
        <location evidence="1">Endoplasmic reticulum membrane</location>
        <topology evidence="1">Single-pass membrane protein</topology>
    </subcellularLocation>
</comment>
<dbReference type="PANTHER" id="PTHR13036">
    <property type="entry name" value="BETA1,4 MANNOSYLTRANSFERASE"/>
    <property type="match status" value="1"/>
</dbReference>
<keyword evidence="10 12" id="KW-0472">Membrane</keyword>
<keyword evidence="5" id="KW-0328">Glycosyltransferase</keyword>
<name>A0A284R9D0_ARMOS</name>
<evidence type="ECO:0000256" key="5">
    <source>
        <dbReference type="ARBA" id="ARBA00022676"/>
    </source>
</evidence>
<evidence type="ECO:0000256" key="9">
    <source>
        <dbReference type="ARBA" id="ARBA00022989"/>
    </source>
</evidence>
<evidence type="ECO:0000256" key="4">
    <source>
        <dbReference type="ARBA" id="ARBA00015841"/>
    </source>
</evidence>
<dbReference type="EMBL" id="FUEG01000006">
    <property type="protein sequence ID" value="SJL05343.1"/>
    <property type="molecule type" value="Genomic_DNA"/>
</dbReference>
<dbReference type="PANTHER" id="PTHR13036:SF0">
    <property type="entry name" value="CHITOBIOSYLDIPHOSPHODOLICHOL BETA-MANNOSYLTRANSFERASE"/>
    <property type="match status" value="1"/>
</dbReference>
<keyword evidence="14" id="KW-1185">Reference proteome</keyword>
<evidence type="ECO:0000313" key="13">
    <source>
        <dbReference type="EMBL" id="SJL05343.1"/>
    </source>
</evidence>
<evidence type="ECO:0000256" key="1">
    <source>
        <dbReference type="ARBA" id="ARBA00004389"/>
    </source>
</evidence>
<dbReference type="Gene3D" id="3.40.50.2000">
    <property type="entry name" value="Glycogen Phosphorylase B"/>
    <property type="match status" value="1"/>
</dbReference>